<reference evidence="2" key="1">
    <citation type="submission" date="2018-05" db="EMBL/GenBank/DDBJ databases">
        <authorList>
            <person name="Lanie J.A."/>
            <person name="Ng W.-L."/>
            <person name="Kazmierczak K.M."/>
            <person name="Andrzejewski T.M."/>
            <person name="Davidsen T.M."/>
            <person name="Wayne K.J."/>
            <person name="Tettelin H."/>
            <person name="Glass J.I."/>
            <person name="Rusch D."/>
            <person name="Podicherti R."/>
            <person name="Tsui H.-C.T."/>
            <person name="Winkler M.E."/>
        </authorList>
    </citation>
    <scope>NUCLEOTIDE SEQUENCE</scope>
</reference>
<feature type="domain" description="VOC" evidence="1">
    <location>
        <begin position="1"/>
        <end position="93"/>
    </location>
</feature>
<dbReference type="SUPFAM" id="SSF54593">
    <property type="entry name" value="Glyoxalase/Bleomycin resistance protein/Dihydroxybiphenyl dioxygenase"/>
    <property type="match status" value="1"/>
</dbReference>
<dbReference type="InterPro" id="IPR029068">
    <property type="entry name" value="Glyas_Bleomycin-R_OHBP_Dase"/>
</dbReference>
<feature type="non-terminal residue" evidence="2">
    <location>
        <position position="1"/>
    </location>
</feature>
<dbReference type="EMBL" id="UINC01027928">
    <property type="protein sequence ID" value="SVB08020.1"/>
    <property type="molecule type" value="Genomic_DNA"/>
</dbReference>
<proteinExistence type="predicted"/>
<accession>A0A382B2I0</accession>
<evidence type="ECO:0000259" key="1">
    <source>
        <dbReference type="PROSITE" id="PS51819"/>
    </source>
</evidence>
<organism evidence="2">
    <name type="scientific">marine metagenome</name>
    <dbReference type="NCBI Taxonomy" id="408172"/>
    <lineage>
        <taxon>unclassified sequences</taxon>
        <taxon>metagenomes</taxon>
        <taxon>ecological metagenomes</taxon>
    </lineage>
</organism>
<name>A0A382B2I0_9ZZZZ</name>
<gene>
    <name evidence="2" type="ORF">METZ01_LOCUS160874</name>
</gene>
<sequence>FNDAGETCLTFNRVDRGKKYVDHHTLLTIPSPQAGLGHIAFEVQDINHIFLGHEFLKKNGHRHSWGIGRHILGSQVFDYWFDPLGFRVEHWTDGDLLNADTPVGRSSAAEALNVQWGADSSQRAT</sequence>
<evidence type="ECO:0000313" key="2">
    <source>
        <dbReference type="EMBL" id="SVB08020.1"/>
    </source>
</evidence>
<dbReference type="AlphaFoldDB" id="A0A382B2I0"/>
<protein>
    <recommendedName>
        <fullName evidence="1">VOC domain-containing protein</fullName>
    </recommendedName>
</protein>
<dbReference type="Gene3D" id="3.10.180.10">
    <property type="entry name" value="2,3-Dihydroxybiphenyl 1,2-Dioxygenase, domain 1"/>
    <property type="match status" value="1"/>
</dbReference>
<dbReference type="PROSITE" id="PS51819">
    <property type="entry name" value="VOC"/>
    <property type="match status" value="1"/>
</dbReference>
<dbReference type="InterPro" id="IPR037523">
    <property type="entry name" value="VOC_core"/>
</dbReference>